<feature type="transmembrane region" description="Helical" evidence="1">
    <location>
        <begin position="97"/>
        <end position="119"/>
    </location>
</feature>
<dbReference type="Pfam" id="PF20151">
    <property type="entry name" value="DUF6533"/>
    <property type="match status" value="1"/>
</dbReference>
<name>A0A0C3NH40_PHLG1</name>
<dbReference type="HOGENOM" id="CLU_035509_10_2_1"/>
<dbReference type="InterPro" id="IPR045340">
    <property type="entry name" value="DUF6533"/>
</dbReference>
<feature type="transmembrane region" description="Helical" evidence="1">
    <location>
        <begin position="171"/>
        <end position="195"/>
    </location>
</feature>
<dbReference type="AlphaFoldDB" id="A0A0C3NH40"/>
<proteinExistence type="predicted"/>
<feature type="transmembrane region" description="Helical" evidence="1">
    <location>
        <begin position="239"/>
        <end position="261"/>
    </location>
</feature>
<keyword evidence="1" id="KW-0472">Membrane</keyword>
<keyword evidence="1" id="KW-1133">Transmembrane helix</keyword>
<dbReference type="OrthoDB" id="2637653at2759"/>
<evidence type="ECO:0000313" key="4">
    <source>
        <dbReference type="Proteomes" id="UP000053257"/>
    </source>
</evidence>
<gene>
    <name evidence="3" type="ORF">PHLGIDRAFT_37096</name>
</gene>
<keyword evidence="1" id="KW-0812">Transmembrane</keyword>
<sequence>MSSTAAEGGLPDLVSLLQDARVVDTNGVAAAALLAYDIVLTWGSEYELVWRSRTSLPKFLYIFIRYFGLALLLVGSAEASNTKVTDKVCRSFTLYNSIASQLVIVAVQATLAIRVYALFGRTKPMMAIIGGLFLGTIITMFTITGVALQKIVSVPAPAPLSGCFGVNIPSYFTYVWTPSLCFECFLFILTLYQLYQTVKTRAAKMPITTLFFRDGTVYFAVAFVAFFIQTILYHQKNAVLAQVAICWLQALLCIAGPRLLLNLRDLAQRHEDAGTRETWWSTFGPEPAHDDLAFRMGPTTHVSASSGTTVFTDCTEGETVRSSMRA</sequence>
<feature type="transmembrane region" description="Helical" evidence="1">
    <location>
        <begin position="59"/>
        <end position="77"/>
    </location>
</feature>
<dbReference type="EMBL" id="KN840586">
    <property type="protein sequence ID" value="KIP04114.1"/>
    <property type="molecule type" value="Genomic_DNA"/>
</dbReference>
<organism evidence="3 4">
    <name type="scientific">Phlebiopsis gigantea (strain 11061_1 CR5-6)</name>
    <name type="common">White-rot fungus</name>
    <name type="synonym">Peniophora gigantea</name>
    <dbReference type="NCBI Taxonomy" id="745531"/>
    <lineage>
        <taxon>Eukaryota</taxon>
        <taxon>Fungi</taxon>
        <taxon>Dikarya</taxon>
        <taxon>Basidiomycota</taxon>
        <taxon>Agaricomycotina</taxon>
        <taxon>Agaricomycetes</taxon>
        <taxon>Polyporales</taxon>
        <taxon>Phanerochaetaceae</taxon>
        <taxon>Phlebiopsis</taxon>
    </lineage>
</organism>
<evidence type="ECO:0000313" key="3">
    <source>
        <dbReference type="EMBL" id="KIP04114.1"/>
    </source>
</evidence>
<reference evidence="3 4" key="1">
    <citation type="journal article" date="2014" name="PLoS Genet.">
        <title>Analysis of the Phlebiopsis gigantea genome, transcriptome and secretome provides insight into its pioneer colonization strategies of wood.</title>
        <authorList>
            <person name="Hori C."/>
            <person name="Ishida T."/>
            <person name="Igarashi K."/>
            <person name="Samejima M."/>
            <person name="Suzuki H."/>
            <person name="Master E."/>
            <person name="Ferreira P."/>
            <person name="Ruiz-Duenas F.J."/>
            <person name="Held B."/>
            <person name="Canessa P."/>
            <person name="Larrondo L.F."/>
            <person name="Schmoll M."/>
            <person name="Druzhinina I.S."/>
            <person name="Kubicek C.P."/>
            <person name="Gaskell J.A."/>
            <person name="Kersten P."/>
            <person name="St John F."/>
            <person name="Glasner J."/>
            <person name="Sabat G."/>
            <person name="Splinter BonDurant S."/>
            <person name="Syed K."/>
            <person name="Yadav J."/>
            <person name="Mgbeahuruike A.C."/>
            <person name="Kovalchuk A."/>
            <person name="Asiegbu F.O."/>
            <person name="Lackner G."/>
            <person name="Hoffmeister D."/>
            <person name="Rencoret J."/>
            <person name="Gutierrez A."/>
            <person name="Sun H."/>
            <person name="Lindquist E."/>
            <person name="Barry K."/>
            <person name="Riley R."/>
            <person name="Grigoriev I.V."/>
            <person name="Henrissat B."/>
            <person name="Kues U."/>
            <person name="Berka R.M."/>
            <person name="Martinez A.T."/>
            <person name="Covert S.F."/>
            <person name="Blanchette R.A."/>
            <person name="Cullen D."/>
        </authorList>
    </citation>
    <scope>NUCLEOTIDE SEQUENCE [LARGE SCALE GENOMIC DNA]</scope>
    <source>
        <strain evidence="3 4">11061_1 CR5-6</strain>
    </source>
</reference>
<evidence type="ECO:0000259" key="2">
    <source>
        <dbReference type="Pfam" id="PF20151"/>
    </source>
</evidence>
<dbReference type="Proteomes" id="UP000053257">
    <property type="component" value="Unassembled WGS sequence"/>
</dbReference>
<feature type="transmembrane region" description="Helical" evidence="1">
    <location>
        <begin position="126"/>
        <end position="151"/>
    </location>
</feature>
<protein>
    <recommendedName>
        <fullName evidence="2">DUF6533 domain-containing protein</fullName>
    </recommendedName>
</protein>
<feature type="transmembrane region" description="Helical" evidence="1">
    <location>
        <begin position="216"/>
        <end position="233"/>
    </location>
</feature>
<keyword evidence="4" id="KW-1185">Reference proteome</keyword>
<feature type="domain" description="DUF6533" evidence="2">
    <location>
        <begin position="28"/>
        <end position="70"/>
    </location>
</feature>
<evidence type="ECO:0000256" key="1">
    <source>
        <dbReference type="SAM" id="Phobius"/>
    </source>
</evidence>
<accession>A0A0C3NH40</accession>